<dbReference type="AlphaFoldDB" id="A0A1X7VDZ5"/>
<evidence type="ECO:0000256" key="2">
    <source>
        <dbReference type="SAM" id="Phobius"/>
    </source>
</evidence>
<feature type="compositionally biased region" description="Polar residues" evidence="1">
    <location>
        <begin position="73"/>
        <end position="82"/>
    </location>
</feature>
<dbReference type="EnsemblMetazoa" id="Aqu2.1.38208_001">
    <property type="protein sequence ID" value="Aqu2.1.38208_001"/>
    <property type="gene ID" value="Aqu2.1.38208"/>
</dbReference>
<evidence type="ECO:0000313" key="3">
    <source>
        <dbReference type="EnsemblMetazoa" id="Aqu2.1.38208_001"/>
    </source>
</evidence>
<keyword evidence="2" id="KW-1133">Transmembrane helix</keyword>
<keyword evidence="2" id="KW-0472">Membrane</keyword>
<reference evidence="3" key="1">
    <citation type="submission" date="2017-05" db="UniProtKB">
        <authorList>
            <consortium name="EnsemblMetazoa"/>
        </authorList>
    </citation>
    <scope>IDENTIFICATION</scope>
</reference>
<name>A0A1X7VDZ5_AMPQE</name>
<organism evidence="3">
    <name type="scientific">Amphimedon queenslandica</name>
    <name type="common">Sponge</name>
    <dbReference type="NCBI Taxonomy" id="400682"/>
    <lineage>
        <taxon>Eukaryota</taxon>
        <taxon>Metazoa</taxon>
        <taxon>Porifera</taxon>
        <taxon>Demospongiae</taxon>
        <taxon>Heteroscleromorpha</taxon>
        <taxon>Haplosclerida</taxon>
        <taxon>Niphatidae</taxon>
        <taxon>Amphimedon</taxon>
    </lineage>
</organism>
<accession>A0A1X7VDZ5</accession>
<keyword evidence="2" id="KW-0812">Transmembrane</keyword>
<sequence>MILDFYWASGICYDNGITISLVLLIGFNVVQFQSSLSSLAVLPSPAVSVAQERQTGPPLISTTSTMSLPSPTQVPTSSCNCP</sequence>
<feature type="region of interest" description="Disordered" evidence="1">
    <location>
        <begin position="60"/>
        <end position="82"/>
    </location>
</feature>
<feature type="transmembrane region" description="Helical" evidence="2">
    <location>
        <begin position="6"/>
        <end position="30"/>
    </location>
</feature>
<feature type="compositionally biased region" description="Low complexity" evidence="1">
    <location>
        <begin position="60"/>
        <end position="71"/>
    </location>
</feature>
<evidence type="ECO:0000256" key="1">
    <source>
        <dbReference type="SAM" id="MobiDB-lite"/>
    </source>
</evidence>
<dbReference type="InParanoid" id="A0A1X7VDZ5"/>
<protein>
    <submittedName>
        <fullName evidence="3">Uncharacterized protein</fullName>
    </submittedName>
</protein>
<proteinExistence type="predicted"/>